<evidence type="ECO:0000313" key="2">
    <source>
        <dbReference type="EMBL" id="MFC3550425.1"/>
    </source>
</evidence>
<comment type="caution">
    <text evidence="2">The sequence shown here is derived from an EMBL/GenBank/DDBJ whole genome shotgun (WGS) entry which is preliminary data.</text>
</comment>
<feature type="transmembrane region" description="Helical" evidence="1">
    <location>
        <begin position="99"/>
        <end position="119"/>
    </location>
</feature>
<evidence type="ECO:0000313" key="3">
    <source>
        <dbReference type="Proteomes" id="UP001595740"/>
    </source>
</evidence>
<dbReference type="EMBL" id="JBHRXK010000002">
    <property type="protein sequence ID" value="MFC3550425.1"/>
    <property type="molecule type" value="Genomic_DNA"/>
</dbReference>
<dbReference type="Pfam" id="PF11391">
    <property type="entry name" value="DUF2798"/>
    <property type="match status" value="1"/>
</dbReference>
<keyword evidence="1" id="KW-0472">Membrane</keyword>
<dbReference type="Proteomes" id="UP001595740">
    <property type="component" value="Unassembled WGS sequence"/>
</dbReference>
<protein>
    <submittedName>
        <fullName evidence="2">DUF2798 domain-containing protein</fullName>
    </submittedName>
</protein>
<keyword evidence="1" id="KW-0812">Transmembrane</keyword>
<name>A0ABV7RLM2_9GAMM</name>
<proteinExistence type="predicted"/>
<dbReference type="InterPro" id="IPR021529">
    <property type="entry name" value="DUF2798"/>
</dbReference>
<organism evidence="2 3">
    <name type="scientific">Lysobacter cavernae</name>
    <dbReference type="NCBI Taxonomy" id="1685901"/>
    <lineage>
        <taxon>Bacteria</taxon>
        <taxon>Pseudomonadati</taxon>
        <taxon>Pseudomonadota</taxon>
        <taxon>Gammaproteobacteria</taxon>
        <taxon>Lysobacterales</taxon>
        <taxon>Lysobacteraceae</taxon>
        <taxon>Lysobacter</taxon>
    </lineage>
</organism>
<reference evidence="3" key="1">
    <citation type="journal article" date="2019" name="Int. J. Syst. Evol. Microbiol.">
        <title>The Global Catalogue of Microorganisms (GCM) 10K type strain sequencing project: providing services to taxonomists for standard genome sequencing and annotation.</title>
        <authorList>
            <consortium name="The Broad Institute Genomics Platform"/>
            <consortium name="The Broad Institute Genome Sequencing Center for Infectious Disease"/>
            <person name="Wu L."/>
            <person name="Ma J."/>
        </authorList>
    </citation>
    <scope>NUCLEOTIDE SEQUENCE [LARGE SCALE GENOMIC DNA]</scope>
    <source>
        <strain evidence="3">KCTC 42875</strain>
    </source>
</reference>
<keyword evidence="3" id="KW-1185">Reference proteome</keyword>
<keyword evidence="1" id="KW-1133">Transmembrane helix</keyword>
<accession>A0ABV7RLM2</accession>
<sequence>MQRGTSLSIERNHRDSAHWPVDGMILPRITGLSMRAALPRLCRSPIHRPDAMLTPRQAQFAFVPLMVTAMSAVISFAMTAMHHGAAPGLVQVWLQHWPVAFVVALPTAWVVVPAVRALLARLTRTATAASGRSSGELG</sequence>
<feature type="transmembrane region" description="Helical" evidence="1">
    <location>
        <begin position="60"/>
        <end position="79"/>
    </location>
</feature>
<evidence type="ECO:0000256" key="1">
    <source>
        <dbReference type="SAM" id="Phobius"/>
    </source>
</evidence>
<gene>
    <name evidence="2" type="ORF">ACFOLC_05295</name>
</gene>